<evidence type="ECO:0000313" key="2">
    <source>
        <dbReference type="EMBL" id="KGF33890.1"/>
    </source>
</evidence>
<dbReference type="RefSeq" id="WP_036873931.1">
    <property type="nucleotide sequence ID" value="NZ_JRNN01000077.1"/>
</dbReference>
<comment type="caution">
    <text evidence="2">The sequence shown here is derived from an EMBL/GenBank/DDBJ whole genome shotgun (WGS) entry which is preliminary data.</text>
</comment>
<sequence length="145" mass="16970">MARYLNTLDHERLQQLISEAGLTEREFCKLFWGDRTHQTLKYFIEKPDPRISSVVKIAEILNCSIDDVMADSDEFRAKSTSNFLQKNKQIINQELTALKCEIESNRELLKEKDARISDQKVYIEHLVKLLHNEVENGQMSNNNEE</sequence>
<dbReference type="Gene3D" id="1.10.260.40">
    <property type="entry name" value="lambda repressor-like DNA-binding domains"/>
    <property type="match status" value="1"/>
</dbReference>
<evidence type="ECO:0000259" key="1">
    <source>
        <dbReference type="PROSITE" id="PS50943"/>
    </source>
</evidence>
<feature type="domain" description="HTH cro/C1-type" evidence="1">
    <location>
        <begin position="49"/>
        <end position="68"/>
    </location>
</feature>
<dbReference type="InterPro" id="IPR001387">
    <property type="entry name" value="Cro/C1-type_HTH"/>
</dbReference>
<reference evidence="2 3" key="1">
    <citation type="submission" date="2014-07" db="EMBL/GenBank/DDBJ databases">
        <authorList>
            <person name="McCorrison J."/>
            <person name="Sanka R."/>
            <person name="Torralba M."/>
            <person name="Gillis M."/>
            <person name="Haft D.H."/>
            <person name="Methe B."/>
            <person name="Sutton G."/>
            <person name="Nelson K.E."/>
        </authorList>
    </citation>
    <scope>NUCLEOTIDE SEQUENCE [LARGE SCALE GENOMIC DNA]</scope>
    <source>
        <strain evidence="2 3">DNF00853</strain>
    </source>
</reference>
<dbReference type="GO" id="GO:0003677">
    <property type="term" value="F:DNA binding"/>
    <property type="evidence" value="ECO:0007669"/>
    <property type="project" value="InterPro"/>
</dbReference>
<organism evidence="2 3">
    <name type="scientific">Hoylesella buccalis DNF00853</name>
    <dbReference type="NCBI Taxonomy" id="1401074"/>
    <lineage>
        <taxon>Bacteria</taxon>
        <taxon>Pseudomonadati</taxon>
        <taxon>Bacteroidota</taxon>
        <taxon>Bacteroidia</taxon>
        <taxon>Bacteroidales</taxon>
        <taxon>Prevotellaceae</taxon>
        <taxon>Hoylesella</taxon>
    </lineage>
</organism>
<evidence type="ECO:0000313" key="3">
    <source>
        <dbReference type="Proteomes" id="UP000029556"/>
    </source>
</evidence>
<name>A0A095ZGN3_9BACT</name>
<dbReference type="OrthoDB" id="9814553at2"/>
<protein>
    <recommendedName>
        <fullName evidence="1">HTH cro/C1-type domain-containing protein</fullName>
    </recommendedName>
</protein>
<accession>A0A095ZGN3</accession>
<dbReference type="PROSITE" id="PS50943">
    <property type="entry name" value="HTH_CROC1"/>
    <property type="match status" value="1"/>
</dbReference>
<dbReference type="Proteomes" id="UP000029556">
    <property type="component" value="Unassembled WGS sequence"/>
</dbReference>
<gene>
    <name evidence="2" type="ORF">HMPREF2137_09675</name>
</gene>
<dbReference type="InterPro" id="IPR010982">
    <property type="entry name" value="Lambda_DNA-bd_dom_sf"/>
</dbReference>
<dbReference type="EMBL" id="JRNN01000077">
    <property type="protein sequence ID" value="KGF33890.1"/>
    <property type="molecule type" value="Genomic_DNA"/>
</dbReference>
<dbReference type="AlphaFoldDB" id="A0A095ZGN3"/>
<proteinExistence type="predicted"/>